<dbReference type="Proteomes" id="UP001519311">
    <property type="component" value="Unassembled WGS sequence"/>
</dbReference>
<gene>
    <name evidence="2" type="ORF">JOF59_004072</name>
</gene>
<protein>
    <submittedName>
        <fullName evidence="2">RimJ/RimL family protein N-acetyltransferase</fullName>
    </submittedName>
</protein>
<name>A0ABS4VCM6_9ACTN</name>
<reference evidence="2 3" key="1">
    <citation type="submission" date="2021-03" db="EMBL/GenBank/DDBJ databases">
        <title>Sequencing the genomes of 1000 actinobacteria strains.</title>
        <authorList>
            <person name="Klenk H.-P."/>
        </authorList>
    </citation>
    <scope>NUCLEOTIDE SEQUENCE [LARGE SCALE GENOMIC DNA]</scope>
    <source>
        <strain evidence="2 3">DSM 40843</strain>
    </source>
</reference>
<evidence type="ECO:0000313" key="2">
    <source>
        <dbReference type="EMBL" id="MBP2361672.1"/>
    </source>
</evidence>
<dbReference type="PANTHER" id="PTHR43441:SF10">
    <property type="entry name" value="ACETYLTRANSFERASE"/>
    <property type="match status" value="1"/>
</dbReference>
<accession>A0ABS4VCM6</accession>
<proteinExistence type="predicted"/>
<evidence type="ECO:0000313" key="3">
    <source>
        <dbReference type="Proteomes" id="UP001519311"/>
    </source>
</evidence>
<dbReference type="RefSeq" id="WP_056784644.1">
    <property type="nucleotide sequence ID" value="NZ_BMWJ01000015.1"/>
</dbReference>
<dbReference type="Gene3D" id="3.40.630.30">
    <property type="match status" value="1"/>
</dbReference>
<dbReference type="PROSITE" id="PS51186">
    <property type="entry name" value="GNAT"/>
    <property type="match status" value="1"/>
</dbReference>
<dbReference type="EMBL" id="JAGINS010000001">
    <property type="protein sequence ID" value="MBP2361672.1"/>
    <property type="molecule type" value="Genomic_DNA"/>
</dbReference>
<feature type="domain" description="N-acetyltransferase" evidence="1">
    <location>
        <begin position="16"/>
        <end position="180"/>
    </location>
</feature>
<organism evidence="2 3">
    <name type="scientific">Streptomyces clavifer</name>
    <dbReference type="NCBI Taxonomy" id="68188"/>
    <lineage>
        <taxon>Bacteria</taxon>
        <taxon>Bacillati</taxon>
        <taxon>Actinomycetota</taxon>
        <taxon>Actinomycetes</taxon>
        <taxon>Kitasatosporales</taxon>
        <taxon>Streptomycetaceae</taxon>
        <taxon>Streptomyces</taxon>
    </lineage>
</organism>
<evidence type="ECO:0000259" key="1">
    <source>
        <dbReference type="PROSITE" id="PS51186"/>
    </source>
</evidence>
<sequence length="193" mass="21362">MAQPLTVPSMTAGPDFVLRPWEMSDLSLVREAAADDYIPLITTIPSPYSDEEAEAFVRRQWERAETGAGYPFAIVRTRDRRPVGSIGLWLGESAEGRATVGYWMTGPARRQGVAGAALRTVTTWALHELGIPRVQLLVEPWNTASARTAESAGYVSEGLLRSWQRIGDRRRDMVMYVRLDDDRTAQGPSAARG</sequence>
<dbReference type="SUPFAM" id="SSF55729">
    <property type="entry name" value="Acyl-CoA N-acyltransferases (Nat)"/>
    <property type="match status" value="1"/>
</dbReference>
<dbReference type="InterPro" id="IPR000182">
    <property type="entry name" value="GNAT_dom"/>
</dbReference>
<keyword evidence="3" id="KW-1185">Reference proteome</keyword>
<dbReference type="CDD" id="cd04301">
    <property type="entry name" value="NAT_SF"/>
    <property type="match status" value="1"/>
</dbReference>
<dbReference type="Pfam" id="PF13302">
    <property type="entry name" value="Acetyltransf_3"/>
    <property type="match status" value="1"/>
</dbReference>
<dbReference type="InterPro" id="IPR016181">
    <property type="entry name" value="Acyl_CoA_acyltransferase"/>
</dbReference>
<comment type="caution">
    <text evidence="2">The sequence shown here is derived from an EMBL/GenBank/DDBJ whole genome shotgun (WGS) entry which is preliminary data.</text>
</comment>
<dbReference type="GeneID" id="97342198"/>
<dbReference type="InterPro" id="IPR051908">
    <property type="entry name" value="Ribosomal_N-acetyltransferase"/>
</dbReference>
<dbReference type="PANTHER" id="PTHR43441">
    <property type="entry name" value="RIBOSOMAL-PROTEIN-SERINE ACETYLTRANSFERASE"/>
    <property type="match status" value="1"/>
</dbReference>